<sequence>MIRKELHLDEMVVSALEAEAKRQNRSLKNYLEFLAIEQAKKLEVPSREYTDMMDDLLNKFDKNEIEFSSIEEVMSRNGISN</sequence>
<accession>A0A0F9GJU7</accession>
<proteinExistence type="predicted"/>
<dbReference type="AlphaFoldDB" id="A0A0F9GJU7"/>
<protein>
    <submittedName>
        <fullName evidence="1">Uncharacterized protein</fullName>
    </submittedName>
</protein>
<reference evidence="1" key="1">
    <citation type="journal article" date="2015" name="Nature">
        <title>Complex archaea that bridge the gap between prokaryotes and eukaryotes.</title>
        <authorList>
            <person name="Spang A."/>
            <person name="Saw J.H."/>
            <person name="Jorgensen S.L."/>
            <person name="Zaremba-Niedzwiedzka K."/>
            <person name="Martijn J."/>
            <person name="Lind A.E."/>
            <person name="van Eijk R."/>
            <person name="Schleper C."/>
            <person name="Guy L."/>
            <person name="Ettema T.J."/>
        </authorList>
    </citation>
    <scope>NUCLEOTIDE SEQUENCE</scope>
</reference>
<dbReference type="EMBL" id="LAZR01026131">
    <property type="protein sequence ID" value="KKL69700.1"/>
    <property type="molecule type" value="Genomic_DNA"/>
</dbReference>
<name>A0A0F9GJU7_9ZZZZ</name>
<gene>
    <name evidence="1" type="ORF">LCGC14_2112300</name>
</gene>
<organism evidence="1">
    <name type="scientific">marine sediment metagenome</name>
    <dbReference type="NCBI Taxonomy" id="412755"/>
    <lineage>
        <taxon>unclassified sequences</taxon>
        <taxon>metagenomes</taxon>
        <taxon>ecological metagenomes</taxon>
    </lineage>
</organism>
<comment type="caution">
    <text evidence="1">The sequence shown here is derived from an EMBL/GenBank/DDBJ whole genome shotgun (WGS) entry which is preliminary data.</text>
</comment>
<evidence type="ECO:0000313" key="1">
    <source>
        <dbReference type="EMBL" id="KKL69700.1"/>
    </source>
</evidence>